<accession>A0A423PMF8</accession>
<keyword evidence="5 7" id="KW-0472">Membrane</keyword>
<feature type="transmembrane region" description="Helical" evidence="7">
    <location>
        <begin position="379"/>
        <end position="399"/>
    </location>
</feature>
<dbReference type="RefSeq" id="WP_123658593.1">
    <property type="nucleotide sequence ID" value="NZ_AYKG01000033.1"/>
</dbReference>
<keyword evidence="6" id="KW-0249">Electron transport</keyword>
<keyword evidence="6" id="KW-0408">Iron</keyword>
<keyword evidence="2 6" id="KW-0679">Respiratory chain</keyword>
<feature type="transmembrane region" description="Helical" evidence="7">
    <location>
        <begin position="452"/>
        <end position="472"/>
    </location>
</feature>
<feature type="transmembrane region" description="Helical" evidence="7">
    <location>
        <begin position="65"/>
        <end position="86"/>
    </location>
</feature>
<evidence type="ECO:0000313" key="9">
    <source>
        <dbReference type="EMBL" id="ROO26796.1"/>
    </source>
</evidence>
<keyword evidence="6" id="KW-0349">Heme</keyword>
<evidence type="ECO:0000256" key="7">
    <source>
        <dbReference type="SAM" id="Phobius"/>
    </source>
</evidence>
<protein>
    <submittedName>
        <fullName evidence="9">Cytochrome oxidase subunit I</fullName>
    </submittedName>
</protein>
<dbReference type="GO" id="GO:0020037">
    <property type="term" value="F:heme binding"/>
    <property type="evidence" value="ECO:0007669"/>
    <property type="project" value="InterPro"/>
</dbReference>
<feature type="transmembrane region" description="Helical" evidence="7">
    <location>
        <begin position="146"/>
        <end position="175"/>
    </location>
</feature>
<feature type="domain" description="Cytochrome oxidase subunit I profile" evidence="8">
    <location>
        <begin position="10"/>
        <end position="516"/>
    </location>
</feature>
<dbReference type="SUPFAM" id="SSF81442">
    <property type="entry name" value="Cytochrome c oxidase subunit I-like"/>
    <property type="match status" value="1"/>
</dbReference>
<evidence type="ECO:0000259" key="8">
    <source>
        <dbReference type="PROSITE" id="PS50855"/>
    </source>
</evidence>
<dbReference type="PRINTS" id="PR01165">
    <property type="entry name" value="CYCOXIDASEI"/>
</dbReference>
<feature type="transmembrane region" description="Helical" evidence="7">
    <location>
        <begin position="339"/>
        <end position="359"/>
    </location>
</feature>
<name>A0A423PMF8_9GAMM</name>
<dbReference type="InterPro" id="IPR023616">
    <property type="entry name" value="Cyt_c_oxase-like_su1_dom"/>
</dbReference>
<feature type="transmembrane region" description="Helical" evidence="7">
    <location>
        <begin position="187"/>
        <end position="213"/>
    </location>
</feature>
<dbReference type="AlphaFoldDB" id="A0A423PMF8"/>
<evidence type="ECO:0000256" key="1">
    <source>
        <dbReference type="ARBA" id="ARBA00004141"/>
    </source>
</evidence>
<feature type="transmembrane region" description="Helical" evidence="7">
    <location>
        <begin position="411"/>
        <end position="432"/>
    </location>
</feature>
<dbReference type="OrthoDB" id="9803294at2"/>
<proteinExistence type="inferred from homology"/>
<dbReference type="Pfam" id="PF00115">
    <property type="entry name" value="COX1"/>
    <property type="match status" value="1"/>
</dbReference>
<keyword evidence="3 6" id="KW-0812">Transmembrane</keyword>
<feature type="transmembrane region" description="Helical" evidence="7">
    <location>
        <begin position="26"/>
        <end position="45"/>
    </location>
</feature>
<dbReference type="PROSITE" id="PS00077">
    <property type="entry name" value="COX1_CUB"/>
    <property type="match status" value="1"/>
</dbReference>
<dbReference type="EMBL" id="AYKG01000033">
    <property type="protein sequence ID" value="ROO26796.1"/>
    <property type="molecule type" value="Genomic_DNA"/>
</dbReference>
<keyword evidence="6" id="KW-0813">Transport</keyword>
<dbReference type="GO" id="GO:0009060">
    <property type="term" value="P:aerobic respiration"/>
    <property type="evidence" value="ECO:0007669"/>
    <property type="project" value="InterPro"/>
</dbReference>
<evidence type="ECO:0000256" key="5">
    <source>
        <dbReference type="ARBA" id="ARBA00023136"/>
    </source>
</evidence>
<feature type="transmembrane region" description="Helical" evidence="7">
    <location>
        <begin position="305"/>
        <end position="327"/>
    </location>
</feature>
<feature type="transmembrane region" description="Helical" evidence="7">
    <location>
        <begin position="272"/>
        <end position="293"/>
    </location>
</feature>
<feature type="transmembrane region" description="Helical" evidence="7">
    <location>
        <begin position="107"/>
        <end position="126"/>
    </location>
</feature>
<keyword evidence="10" id="KW-1185">Reference proteome</keyword>
<evidence type="ECO:0000256" key="6">
    <source>
        <dbReference type="RuleBase" id="RU000370"/>
    </source>
</evidence>
<dbReference type="PANTHER" id="PTHR10422:SF18">
    <property type="entry name" value="CYTOCHROME C OXIDASE SUBUNIT 1"/>
    <property type="match status" value="1"/>
</dbReference>
<dbReference type="GO" id="GO:0004129">
    <property type="term" value="F:cytochrome-c oxidase activity"/>
    <property type="evidence" value="ECO:0007669"/>
    <property type="project" value="InterPro"/>
</dbReference>
<dbReference type="PROSITE" id="PS50855">
    <property type="entry name" value="COX1"/>
    <property type="match status" value="1"/>
</dbReference>
<dbReference type="GO" id="GO:0022904">
    <property type="term" value="P:respiratory electron transport chain"/>
    <property type="evidence" value="ECO:0007669"/>
    <property type="project" value="TreeGrafter"/>
</dbReference>
<dbReference type="PANTHER" id="PTHR10422">
    <property type="entry name" value="CYTOCHROME C OXIDASE SUBUNIT 1"/>
    <property type="match status" value="1"/>
</dbReference>
<dbReference type="InterPro" id="IPR023615">
    <property type="entry name" value="Cyt_c_Oxase_su1_BS"/>
</dbReference>
<gene>
    <name evidence="9" type="ORF">SAJA_10505</name>
</gene>
<feature type="transmembrane region" description="Helical" evidence="7">
    <location>
        <begin position="246"/>
        <end position="265"/>
    </location>
</feature>
<keyword evidence="6" id="KW-0479">Metal-binding</keyword>
<dbReference type="InterPro" id="IPR000883">
    <property type="entry name" value="Cyt_C_Oxase_1"/>
</dbReference>
<evidence type="ECO:0000256" key="4">
    <source>
        <dbReference type="ARBA" id="ARBA00022989"/>
    </source>
</evidence>
<dbReference type="InParanoid" id="A0A423PMF8"/>
<sequence length="524" mass="57765">MKGSAYPADGWRRWLWLANHKDAGTAYLVLAASMFLVGSSLSLVIRSELFAPGIQVVDPAVYNQIVTLHGLIMIFGGIMAAFVGFANMMLPVMLGAGGLWARRASGPVFWMLPVAFAALLVTPFIGGAPQTGWTMYPPLIMQTGPALPVFIAAVCLTTVSGFLSSANILATIVARRAPGMAMLRMPLFAWTWVVTAFLIMAVMPVLAGTMLMLGADRYLGTGFFGGPDGSALLYQHLFWTFGHPEVYIMVLPAFGLVSTIIPSFARKRLFGYTSMVYATLSIGLLSFIVWSHHMFTTGQPLAAEMFFMFSTMIISVPTGVKVFNWVATMWRGAMTFETPMLFATAFVVMFMIGGFSGLMSSLAPVDFQYHDTYFVVAHFHYVLVPGSLFAMMAALYYWMPKWTGVMYSETLGQIHFWWSVVTINVLFFPMHFLGLAGMPRRIADYSTQFTDFNQMISIAAGLFFAGQLIFVFNMARSLVRRGAPASARPWEGARGLEWIVASPWPHDTFATPPRVEACELAKPD</sequence>
<dbReference type="GO" id="GO:0016020">
    <property type="term" value="C:membrane"/>
    <property type="evidence" value="ECO:0007669"/>
    <property type="project" value="UniProtKB-SubCell"/>
</dbReference>
<evidence type="ECO:0000313" key="10">
    <source>
        <dbReference type="Proteomes" id="UP000285310"/>
    </source>
</evidence>
<comment type="subcellular location">
    <subcellularLocation>
        <location evidence="1">Membrane</location>
        <topology evidence="1">Multi-pass membrane protein</topology>
    </subcellularLocation>
</comment>
<dbReference type="Gene3D" id="1.20.210.10">
    <property type="entry name" value="Cytochrome c oxidase-like, subunit I domain"/>
    <property type="match status" value="1"/>
</dbReference>
<dbReference type="Proteomes" id="UP000285310">
    <property type="component" value="Unassembled WGS sequence"/>
</dbReference>
<comment type="caution">
    <text evidence="9">The sequence shown here is derived from an EMBL/GenBank/DDBJ whole genome shotgun (WGS) entry which is preliminary data.</text>
</comment>
<keyword evidence="4 7" id="KW-1133">Transmembrane helix</keyword>
<dbReference type="GO" id="GO:0015990">
    <property type="term" value="P:electron transport coupled proton transport"/>
    <property type="evidence" value="ECO:0007669"/>
    <property type="project" value="TreeGrafter"/>
</dbReference>
<reference evidence="9 10" key="1">
    <citation type="submission" date="2013-10" db="EMBL/GenBank/DDBJ databases">
        <title>Salinisphaera japonica YTM-1 Genome Sequencing.</title>
        <authorList>
            <person name="Lai Q."/>
            <person name="Li C."/>
            <person name="Shao Z."/>
        </authorList>
    </citation>
    <scope>NUCLEOTIDE SEQUENCE [LARGE SCALE GENOMIC DNA]</scope>
    <source>
        <strain evidence="9 10">YTM-1</strain>
    </source>
</reference>
<dbReference type="InterPro" id="IPR036927">
    <property type="entry name" value="Cyt_c_oxase-like_su1_sf"/>
</dbReference>
<evidence type="ECO:0000256" key="3">
    <source>
        <dbReference type="ARBA" id="ARBA00022692"/>
    </source>
</evidence>
<comment type="similarity">
    <text evidence="6">Belongs to the heme-copper respiratory oxidase family.</text>
</comment>
<organism evidence="9 10">
    <name type="scientific">Salinisphaera japonica YTM-1</name>
    <dbReference type="NCBI Taxonomy" id="1209778"/>
    <lineage>
        <taxon>Bacteria</taxon>
        <taxon>Pseudomonadati</taxon>
        <taxon>Pseudomonadota</taxon>
        <taxon>Gammaproteobacteria</taxon>
        <taxon>Salinisphaerales</taxon>
        <taxon>Salinisphaeraceae</taxon>
        <taxon>Salinisphaera</taxon>
    </lineage>
</organism>
<evidence type="ECO:0000256" key="2">
    <source>
        <dbReference type="ARBA" id="ARBA00022660"/>
    </source>
</evidence>